<reference evidence="1 2" key="1">
    <citation type="journal article" date="2022" name="Hortic Res">
        <title>A haplotype resolved chromosomal level avocado genome allows analysis of novel avocado genes.</title>
        <authorList>
            <person name="Nath O."/>
            <person name="Fletcher S.J."/>
            <person name="Hayward A."/>
            <person name="Shaw L.M."/>
            <person name="Masouleh A.K."/>
            <person name="Furtado A."/>
            <person name="Henry R.J."/>
            <person name="Mitter N."/>
        </authorList>
    </citation>
    <scope>NUCLEOTIDE SEQUENCE [LARGE SCALE GENOMIC DNA]</scope>
    <source>
        <strain evidence="2">cv. Hass</strain>
    </source>
</reference>
<dbReference type="Proteomes" id="UP001234297">
    <property type="component" value="Chromosome 2"/>
</dbReference>
<organism evidence="1 2">
    <name type="scientific">Persea americana</name>
    <name type="common">Avocado</name>
    <dbReference type="NCBI Taxonomy" id="3435"/>
    <lineage>
        <taxon>Eukaryota</taxon>
        <taxon>Viridiplantae</taxon>
        <taxon>Streptophyta</taxon>
        <taxon>Embryophyta</taxon>
        <taxon>Tracheophyta</taxon>
        <taxon>Spermatophyta</taxon>
        <taxon>Magnoliopsida</taxon>
        <taxon>Magnoliidae</taxon>
        <taxon>Laurales</taxon>
        <taxon>Lauraceae</taxon>
        <taxon>Persea</taxon>
    </lineage>
</organism>
<dbReference type="EMBL" id="CM056810">
    <property type="protein sequence ID" value="KAJ8644560.1"/>
    <property type="molecule type" value="Genomic_DNA"/>
</dbReference>
<comment type="caution">
    <text evidence="1">The sequence shown here is derived from an EMBL/GenBank/DDBJ whole genome shotgun (WGS) entry which is preliminary data.</text>
</comment>
<proteinExistence type="predicted"/>
<evidence type="ECO:0000313" key="2">
    <source>
        <dbReference type="Proteomes" id="UP001234297"/>
    </source>
</evidence>
<sequence>MVTERSALGEEDGAWEEMRWMEDDGRKDGRGEIGRRVQGMDVCEMGCGGDGVVRWKGEMGDDTSEEYAWVMGKMEMGGGSGRPGICTGM</sequence>
<name>A0ACC2MFU1_PERAE</name>
<gene>
    <name evidence="1" type="ORF">MRB53_006308</name>
</gene>
<protein>
    <submittedName>
        <fullName evidence="1">Uncharacterized protein</fullName>
    </submittedName>
</protein>
<keyword evidence="2" id="KW-1185">Reference proteome</keyword>
<evidence type="ECO:0000313" key="1">
    <source>
        <dbReference type="EMBL" id="KAJ8644560.1"/>
    </source>
</evidence>
<accession>A0ACC2MFU1</accession>